<proteinExistence type="predicted"/>
<dbReference type="InterPro" id="IPR042235">
    <property type="entry name" value="ZP-C_dom"/>
</dbReference>
<accession>A0AAV6UA56</accession>
<gene>
    <name evidence="4" type="ORF">JTE90_015801</name>
</gene>
<dbReference type="InterPro" id="IPR056953">
    <property type="entry name" value="CUT_N"/>
</dbReference>
<evidence type="ECO:0000259" key="3">
    <source>
        <dbReference type="PROSITE" id="PS51034"/>
    </source>
</evidence>
<evidence type="ECO:0000256" key="2">
    <source>
        <dbReference type="SAM" id="Phobius"/>
    </source>
</evidence>
<dbReference type="Pfam" id="PF25301">
    <property type="entry name" value="CUT_C"/>
    <property type="match status" value="1"/>
</dbReference>
<dbReference type="InterPro" id="IPR057475">
    <property type="entry name" value="CUT_C"/>
</dbReference>
<dbReference type="PANTHER" id="PTHR46560">
    <property type="entry name" value="CYPHER, ISOFORM B"/>
    <property type="match status" value="1"/>
</dbReference>
<dbReference type="Pfam" id="PF25057">
    <property type="entry name" value="CUT_N"/>
    <property type="match status" value="1"/>
</dbReference>
<reference evidence="4 5" key="1">
    <citation type="journal article" date="2022" name="Nat. Ecol. Evol.">
        <title>A masculinizing supergene underlies an exaggerated male reproductive morph in a spider.</title>
        <authorList>
            <person name="Hendrickx F."/>
            <person name="De Corte Z."/>
            <person name="Sonet G."/>
            <person name="Van Belleghem S.M."/>
            <person name="Kostlbacher S."/>
            <person name="Vangestel C."/>
        </authorList>
    </citation>
    <scope>NUCLEOTIDE SEQUENCE [LARGE SCALE GENOMIC DNA]</scope>
    <source>
        <strain evidence="4">W744_W776</strain>
    </source>
</reference>
<evidence type="ECO:0000256" key="1">
    <source>
        <dbReference type="SAM" id="MobiDB-lite"/>
    </source>
</evidence>
<dbReference type="Gene3D" id="2.60.40.4100">
    <property type="entry name" value="Zona pellucida, ZP-C domain"/>
    <property type="match status" value="1"/>
</dbReference>
<feature type="domain" description="ZP" evidence="3">
    <location>
        <begin position="263"/>
        <end position="523"/>
    </location>
</feature>
<protein>
    <recommendedName>
        <fullName evidence="3">ZP domain-containing protein</fullName>
    </recommendedName>
</protein>
<dbReference type="EMBL" id="JAFNEN010000544">
    <property type="protein sequence ID" value="KAG8180876.1"/>
    <property type="molecule type" value="Genomic_DNA"/>
</dbReference>
<feature type="transmembrane region" description="Helical" evidence="2">
    <location>
        <begin position="619"/>
        <end position="642"/>
    </location>
</feature>
<evidence type="ECO:0000313" key="4">
    <source>
        <dbReference type="EMBL" id="KAG8180876.1"/>
    </source>
</evidence>
<keyword evidence="2" id="KW-0812">Transmembrane</keyword>
<dbReference type="PANTHER" id="PTHR46560:SF4">
    <property type="entry name" value="DUSKY"/>
    <property type="match status" value="1"/>
</dbReference>
<keyword evidence="2" id="KW-0472">Membrane</keyword>
<feature type="region of interest" description="Disordered" evidence="1">
    <location>
        <begin position="65"/>
        <end position="84"/>
    </location>
</feature>
<evidence type="ECO:0000313" key="5">
    <source>
        <dbReference type="Proteomes" id="UP000827092"/>
    </source>
</evidence>
<keyword evidence="2" id="KW-1133">Transmembrane helix</keyword>
<dbReference type="Proteomes" id="UP000827092">
    <property type="component" value="Unassembled WGS sequence"/>
</dbReference>
<feature type="region of interest" description="Disordered" evidence="1">
    <location>
        <begin position="91"/>
        <end position="113"/>
    </location>
</feature>
<comment type="caution">
    <text evidence="4">The sequence shown here is derived from an EMBL/GenBank/DDBJ whole genome shotgun (WGS) entry which is preliminary data.</text>
</comment>
<dbReference type="PROSITE" id="PS51034">
    <property type="entry name" value="ZP_2"/>
    <property type="match status" value="1"/>
</dbReference>
<dbReference type="InterPro" id="IPR001507">
    <property type="entry name" value="ZP_dom"/>
</dbReference>
<feature type="transmembrane region" description="Helical" evidence="2">
    <location>
        <begin position="35"/>
        <end position="58"/>
    </location>
</feature>
<name>A0AAV6UA56_9ARAC</name>
<organism evidence="4 5">
    <name type="scientific">Oedothorax gibbosus</name>
    <dbReference type="NCBI Taxonomy" id="931172"/>
    <lineage>
        <taxon>Eukaryota</taxon>
        <taxon>Metazoa</taxon>
        <taxon>Ecdysozoa</taxon>
        <taxon>Arthropoda</taxon>
        <taxon>Chelicerata</taxon>
        <taxon>Arachnida</taxon>
        <taxon>Araneae</taxon>
        <taxon>Araneomorphae</taxon>
        <taxon>Entelegynae</taxon>
        <taxon>Araneoidea</taxon>
        <taxon>Linyphiidae</taxon>
        <taxon>Erigoninae</taxon>
        <taxon>Oedothorax</taxon>
    </lineage>
</organism>
<dbReference type="SMART" id="SM00241">
    <property type="entry name" value="ZP"/>
    <property type="match status" value="1"/>
</dbReference>
<sequence length="662" mass="73701">MLRFACRYIPWCHRRRKYVVNPSPPSKAAFYCRRLLITMLWTQAMVAALAVISMALGAEEIKEKIDSTYSENPPSPSEGKDDSKILQERGDNQQSYKPGAPKKSGGPQETVVIPVPVHPPINHLLIPPPGLIRNPGPPPSLQRKELNGQHVYKTSNQILHQTYEVAPNIHPEHQGPSVPYQAVNHQEYHHQENGQFQGHQEIANGHNYQEGGGNQIDILHGSEGEYKPDSQNSLFQGFPSLPHSDPWPLPMPDMPKIIHLDVKCEKNLMKVSIEFDKPFHGIVFSKGHFSHGNCVHLPPGSGQTSVYFDISINSCGTHGNAPNGQYNSYGGQNVAGSYFENTIVVQYDSQVQEVWDQARRLRCTWHDQYEKAVTLRPFPVDMLNVVRADFAGDNVGCWMQIQVGKGPWASEVSGIVKIGQTMTMVLAIKDEENKFDMMVRNCIAHDGKRAPIELVDSQGCIVRPKLMSRFTKVKNFGSSASVLAFAHFQAFKFPDSMDVHFQCTIQICRPHCPDQCAAPSNGIGHQIQPNHELYASGSSHANVVRPREERDVSHKNESSSPIFENPYMPEMTEIGLNRVIRVVSTGDLAFGEPPTQPETSSTFESYEKDDVICMSTPGFAASLIVLLSILVISCLVAAFLCLRQKSPRDIITSISGTVIKKR</sequence>
<keyword evidence="5" id="KW-1185">Reference proteome</keyword>
<dbReference type="AlphaFoldDB" id="A0AAV6UA56"/>